<name>A0A4S4AHD4_9RHOO</name>
<protein>
    <submittedName>
        <fullName evidence="15">TonB-dependent copper receptor</fullName>
    </submittedName>
</protein>
<dbReference type="NCBIfam" id="TIGR01778">
    <property type="entry name" value="TonB-copper"/>
    <property type="match status" value="1"/>
</dbReference>
<dbReference type="SUPFAM" id="SSF56935">
    <property type="entry name" value="Porins"/>
    <property type="match status" value="1"/>
</dbReference>
<feature type="domain" description="TonB-dependent receptor plug" evidence="14">
    <location>
        <begin position="42"/>
        <end position="144"/>
    </location>
</feature>
<keyword evidence="9 10" id="KW-0998">Cell outer membrane</keyword>
<evidence type="ECO:0000256" key="5">
    <source>
        <dbReference type="ARBA" id="ARBA00022692"/>
    </source>
</evidence>
<evidence type="ECO:0000256" key="10">
    <source>
        <dbReference type="PROSITE-ProRule" id="PRU01360"/>
    </source>
</evidence>
<comment type="similarity">
    <text evidence="2 10 11">Belongs to the TonB-dependent receptor family.</text>
</comment>
<evidence type="ECO:0000256" key="1">
    <source>
        <dbReference type="ARBA" id="ARBA00004571"/>
    </source>
</evidence>
<dbReference type="Gene3D" id="2.170.130.10">
    <property type="entry name" value="TonB-dependent receptor, plug domain"/>
    <property type="match status" value="1"/>
</dbReference>
<dbReference type="InterPro" id="IPR010100">
    <property type="entry name" value="TonB-dep_Cu_rcpt"/>
</dbReference>
<keyword evidence="4 10" id="KW-1134">Transmembrane beta strand</keyword>
<keyword evidence="12" id="KW-0732">Signal</keyword>
<dbReference type="InterPro" id="IPR012910">
    <property type="entry name" value="Plug_dom"/>
</dbReference>
<dbReference type="CDD" id="cd01347">
    <property type="entry name" value="ligand_gated_channel"/>
    <property type="match status" value="1"/>
</dbReference>
<proteinExistence type="inferred from homology"/>
<dbReference type="PANTHER" id="PTHR30069:SF49">
    <property type="entry name" value="OUTER MEMBRANE PROTEIN C"/>
    <property type="match status" value="1"/>
</dbReference>
<gene>
    <name evidence="15" type="ORF">E6O51_16620</name>
</gene>
<organism evidence="15 16">
    <name type="scientific">Pseudothauera rhizosphaerae</name>
    <dbReference type="NCBI Taxonomy" id="2565932"/>
    <lineage>
        <taxon>Bacteria</taxon>
        <taxon>Pseudomonadati</taxon>
        <taxon>Pseudomonadota</taxon>
        <taxon>Betaproteobacteria</taxon>
        <taxon>Rhodocyclales</taxon>
        <taxon>Zoogloeaceae</taxon>
        <taxon>Pseudothauera</taxon>
    </lineage>
</organism>
<evidence type="ECO:0000256" key="12">
    <source>
        <dbReference type="SAM" id="SignalP"/>
    </source>
</evidence>
<dbReference type="EMBL" id="SSOD01000015">
    <property type="protein sequence ID" value="THF58615.1"/>
    <property type="molecule type" value="Genomic_DNA"/>
</dbReference>
<evidence type="ECO:0000259" key="14">
    <source>
        <dbReference type="Pfam" id="PF07715"/>
    </source>
</evidence>
<evidence type="ECO:0000256" key="3">
    <source>
        <dbReference type="ARBA" id="ARBA00022448"/>
    </source>
</evidence>
<feature type="chain" id="PRO_5021020510" evidence="12">
    <location>
        <begin position="24"/>
        <end position="671"/>
    </location>
</feature>
<reference evidence="15 16" key="1">
    <citation type="submission" date="2019-04" db="EMBL/GenBank/DDBJ databases">
        <title>Azoarcus rhizosphaerae sp. nov. isolated from rhizosphere of Ficus religiosa.</title>
        <authorList>
            <person name="Lin S.-Y."/>
            <person name="Hameed A."/>
            <person name="Hsu Y.-H."/>
            <person name="Young C.-C."/>
        </authorList>
    </citation>
    <scope>NUCLEOTIDE SEQUENCE [LARGE SCALE GENOMIC DNA]</scope>
    <source>
        <strain evidence="15 16">CC-YHH848</strain>
    </source>
</reference>
<keyword evidence="3 10" id="KW-0813">Transport</keyword>
<dbReference type="GO" id="GO:0015344">
    <property type="term" value="F:siderophore uptake transmembrane transporter activity"/>
    <property type="evidence" value="ECO:0007669"/>
    <property type="project" value="TreeGrafter"/>
</dbReference>
<dbReference type="GO" id="GO:0044718">
    <property type="term" value="P:siderophore transmembrane transport"/>
    <property type="evidence" value="ECO:0007669"/>
    <property type="project" value="TreeGrafter"/>
</dbReference>
<feature type="signal peptide" evidence="12">
    <location>
        <begin position="1"/>
        <end position="23"/>
    </location>
</feature>
<evidence type="ECO:0000256" key="4">
    <source>
        <dbReference type="ARBA" id="ARBA00022452"/>
    </source>
</evidence>
<dbReference type="InterPro" id="IPR000531">
    <property type="entry name" value="Beta-barrel_TonB"/>
</dbReference>
<evidence type="ECO:0000256" key="9">
    <source>
        <dbReference type="ARBA" id="ARBA00023237"/>
    </source>
</evidence>
<feature type="domain" description="TonB-dependent receptor-like beta-barrel" evidence="13">
    <location>
        <begin position="198"/>
        <end position="630"/>
    </location>
</feature>
<evidence type="ECO:0000256" key="8">
    <source>
        <dbReference type="ARBA" id="ARBA00023170"/>
    </source>
</evidence>
<dbReference type="AlphaFoldDB" id="A0A4S4AHD4"/>
<dbReference type="RefSeq" id="WP_136386129.1">
    <property type="nucleotide sequence ID" value="NZ_SSOD01000015.1"/>
</dbReference>
<comment type="caution">
    <text evidence="15">The sequence shown here is derived from an EMBL/GenBank/DDBJ whole genome shotgun (WGS) entry which is preliminary data.</text>
</comment>
<keyword evidence="8 15" id="KW-0675">Receptor</keyword>
<evidence type="ECO:0000259" key="13">
    <source>
        <dbReference type="Pfam" id="PF00593"/>
    </source>
</evidence>
<dbReference type="GO" id="GO:0009279">
    <property type="term" value="C:cell outer membrane"/>
    <property type="evidence" value="ECO:0007669"/>
    <property type="project" value="UniProtKB-SubCell"/>
</dbReference>
<dbReference type="Pfam" id="PF00593">
    <property type="entry name" value="TonB_dep_Rec_b-barrel"/>
    <property type="match status" value="1"/>
</dbReference>
<dbReference type="OrthoDB" id="5332150at2"/>
<evidence type="ECO:0000313" key="16">
    <source>
        <dbReference type="Proteomes" id="UP000307956"/>
    </source>
</evidence>
<evidence type="ECO:0000256" key="6">
    <source>
        <dbReference type="ARBA" id="ARBA00023077"/>
    </source>
</evidence>
<keyword evidence="16" id="KW-1185">Reference proteome</keyword>
<sequence>MQHRQTRLAAALFVLPFALPAAAEEEPTLAPQVVTAAPMSEPLTVVTDPRAARQPIPALDGADILKTVPGFSVIRKGGTSGDPVFRGMAGSRLNILLDGENILGGCGGRMDPPTAYVFPDSYDRMTVLKGPQTVAHGPGNSAGTVLFERDRRRAAEAGGEAHASLTAGSFGRLDLLGDGRYATPDFYVRATATRTRADDYEDGDGNEVHSAYKRWSGTVALGWTPDDDTVLELTYARSDGEAAYADRMMDGSEFDRENVGLRFEKRNLSPVVEKLEAQVYRNYIDHVMDNFTLRDGPAMPGMRMVSNPDRLTRGGRVAADLRLADPTLLTVGVDAQSNDHTARSAMGANAWDAYHDAKRRTDATFRNQGVFAELQHQLGEQDRIVGGLRADRWRAKDHRSGAIVTAGERRSETLESGFARWEHDLAKGAATAYAGLGHVERFPDYWELISQNKQSETTNSAFLTKPEKTTQLDVGVSWEAGAVSGSVSAFYADIDDYILVDKVTKGGGITSVRNVEARSYGLEAGLGWRFAHNWQADATLAWVHGRNRTDDTPLAQQPPLEARLALNWDDGTWSAGALWRLVAAQNRVDEGKGNIAGLDIGKSDGFGVFSINGGYRASKRVQLIAGIDNLFDKRYAEHLSKSGADVPGYETDVRVNEPGRTLWLKASLTLD</sequence>
<keyword evidence="6 11" id="KW-0798">TonB box</keyword>
<evidence type="ECO:0000256" key="2">
    <source>
        <dbReference type="ARBA" id="ARBA00009810"/>
    </source>
</evidence>
<dbReference type="InterPro" id="IPR037066">
    <property type="entry name" value="Plug_dom_sf"/>
</dbReference>
<dbReference type="PROSITE" id="PS52016">
    <property type="entry name" value="TONB_DEPENDENT_REC_3"/>
    <property type="match status" value="1"/>
</dbReference>
<dbReference type="InterPro" id="IPR039426">
    <property type="entry name" value="TonB-dep_rcpt-like"/>
</dbReference>
<evidence type="ECO:0000256" key="11">
    <source>
        <dbReference type="RuleBase" id="RU003357"/>
    </source>
</evidence>
<keyword evidence="5 10" id="KW-0812">Transmembrane</keyword>
<comment type="subcellular location">
    <subcellularLocation>
        <location evidence="1 10">Cell outer membrane</location>
        <topology evidence="1 10">Multi-pass membrane protein</topology>
    </subcellularLocation>
</comment>
<dbReference type="PANTHER" id="PTHR30069">
    <property type="entry name" value="TONB-DEPENDENT OUTER MEMBRANE RECEPTOR"/>
    <property type="match status" value="1"/>
</dbReference>
<accession>A0A4S4AHD4</accession>
<dbReference type="Pfam" id="PF07715">
    <property type="entry name" value="Plug"/>
    <property type="match status" value="1"/>
</dbReference>
<dbReference type="Proteomes" id="UP000307956">
    <property type="component" value="Unassembled WGS sequence"/>
</dbReference>
<evidence type="ECO:0000313" key="15">
    <source>
        <dbReference type="EMBL" id="THF58615.1"/>
    </source>
</evidence>
<dbReference type="InterPro" id="IPR036942">
    <property type="entry name" value="Beta-barrel_TonB_sf"/>
</dbReference>
<evidence type="ECO:0000256" key="7">
    <source>
        <dbReference type="ARBA" id="ARBA00023136"/>
    </source>
</evidence>
<keyword evidence="7 10" id="KW-0472">Membrane</keyword>
<dbReference type="Gene3D" id="2.40.170.20">
    <property type="entry name" value="TonB-dependent receptor, beta-barrel domain"/>
    <property type="match status" value="1"/>
</dbReference>